<accession>A0AAD3QV68</accession>
<evidence type="ECO:0000256" key="2">
    <source>
        <dbReference type="ARBA" id="ARBA00023242"/>
    </source>
</evidence>
<evidence type="ECO:0000313" key="6">
    <source>
        <dbReference type="EMBL" id="GLD47129.1"/>
    </source>
</evidence>
<protein>
    <submittedName>
        <fullName evidence="6">Transcription elongation factor B polypeptide 3</fullName>
    </submittedName>
</protein>
<keyword evidence="6" id="KW-0648">Protein biosynthesis</keyword>
<dbReference type="SUPFAM" id="SSF47676">
    <property type="entry name" value="Conserved domain common to transcription factors TFIIS, elongin A, CRSP70"/>
    <property type="match status" value="1"/>
</dbReference>
<dbReference type="AlphaFoldDB" id="A0AAD3QV68"/>
<reference evidence="6" key="1">
    <citation type="submission" date="2022-08" db="EMBL/GenBank/DDBJ databases">
        <title>Genome sequencing of akame (Lates japonicus).</title>
        <authorList>
            <person name="Hashiguchi Y."/>
            <person name="Takahashi H."/>
        </authorList>
    </citation>
    <scope>NUCLEOTIDE SEQUENCE</scope>
    <source>
        <strain evidence="6">Kochi</strain>
    </source>
</reference>
<evidence type="ECO:0000313" key="7">
    <source>
        <dbReference type="Proteomes" id="UP001279410"/>
    </source>
</evidence>
<evidence type="ECO:0000256" key="3">
    <source>
        <dbReference type="PROSITE-ProRule" id="PRU00649"/>
    </source>
</evidence>
<dbReference type="PANTHER" id="PTHR15141:SF75">
    <property type="entry name" value="ELONGIN-A"/>
    <property type="match status" value="1"/>
</dbReference>
<feature type="domain" description="TFIIS N-terminal" evidence="5">
    <location>
        <begin position="1"/>
        <end position="78"/>
    </location>
</feature>
<dbReference type="InterPro" id="IPR003617">
    <property type="entry name" value="TFIIS/CRSP70_N_sub"/>
</dbReference>
<feature type="region of interest" description="Disordered" evidence="4">
    <location>
        <begin position="75"/>
        <end position="277"/>
    </location>
</feature>
<comment type="subcellular location">
    <subcellularLocation>
        <location evidence="1 3">Nucleus</location>
    </subcellularLocation>
</comment>
<dbReference type="InterPro" id="IPR017923">
    <property type="entry name" value="TFIIS_N"/>
</dbReference>
<feature type="compositionally biased region" description="Basic and acidic residues" evidence="4">
    <location>
        <begin position="82"/>
        <end position="91"/>
    </location>
</feature>
<feature type="compositionally biased region" description="Polar residues" evidence="4">
    <location>
        <begin position="135"/>
        <end position="149"/>
    </location>
</feature>
<dbReference type="Proteomes" id="UP001279410">
    <property type="component" value="Unassembled WGS sequence"/>
</dbReference>
<dbReference type="CDD" id="cd00183">
    <property type="entry name" value="TFIIS_I"/>
    <property type="match status" value="1"/>
</dbReference>
<evidence type="ECO:0000259" key="5">
    <source>
        <dbReference type="PROSITE" id="PS51319"/>
    </source>
</evidence>
<comment type="caution">
    <text evidence="6">The sequence shown here is derived from an EMBL/GenBank/DDBJ whole genome shotgun (WGS) entry which is preliminary data.</text>
</comment>
<dbReference type="GO" id="GO:0005634">
    <property type="term" value="C:nucleus"/>
    <property type="evidence" value="ECO:0007669"/>
    <property type="project" value="UniProtKB-SubCell"/>
</dbReference>
<gene>
    <name evidence="6" type="ORF">AKAME5_002712300</name>
</gene>
<dbReference type="GO" id="GO:0003746">
    <property type="term" value="F:translation elongation factor activity"/>
    <property type="evidence" value="ECO:0007669"/>
    <property type="project" value="UniProtKB-KW"/>
</dbReference>
<keyword evidence="7" id="KW-1185">Reference proteome</keyword>
<evidence type="ECO:0000256" key="1">
    <source>
        <dbReference type="ARBA" id="ARBA00004123"/>
    </source>
</evidence>
<dbReference type="PANTHER" id="PTHR15141">
    <property type="entry name" value="TRANSCRIPTION ELONGATION FACTOR B POLYPEPTIDE 3"/>
    <property type="match status" value="1"/>
</dbReference>
<keyword evidence="6" id="KW-0251">Elongation factor</keyword>
<dbReference type="PROSITE" id="PS51319">
    <property type="entry name" value="TFIIS_N"/>
    <property type="match status" value="1"/>
</dbReference>
<evidence type="ECO:0000256" key="4">
    <source>
        <dbReference type="SAM" id="MobiDB-lite"/>
    </source>
</evidence>
<dbReference type="InterPro" id="IPR051870">
    <property type="entry name" value="Elongin-A_domain"/>
</dbReference>
<dbReference type="InterPro" id="IPR035441">
    <property type="entry name" value="TFIIS/LEDGF_dom_sf"/>
</dbReference>
<feature type="compositionally biased region" description="Acidic residues" evidence="4">
    <location>
        <begin position="119"/>
        <end position="130"/>
    </location>
</feature>
<feature type="compositionally biased region" description="Low complexity" evidence="4">
    <location>
        <begin position="200"/>
        <end position="211"/>
    </location>
</feature>
<sequence>MAEELLETVDRLQSRLQENPEPRKLLKTLKRLGELPMTVDILVETGVGKTVNSFRKHEVAGEVAKSLVAKWKKLVPQSADRPNSHAKEVPRSHTHSRGPEAGGGGGHRRIRESSPVEEPLYEEEEEEEEERGYHTNYSPSPPRQEQYSPPQRGGYQSDEYASPEPDQPEPEPSPPPPRKEVRHAKPNKEPSKNHHHHGLRTSTAAARGARSVTWKSSLGLQMMAGEPPKWPPEKNGSAAAKTGPALGRRPLVVSKSVREPAETPAPPHGTGSRKTQELQNAKVRIDRHYWQTDPPAPL</sequence>
<proteinExistence type="predicted"/>
<keyword evidence="2 3" id="KW-0539">Nucleus</keyword>
<dbReference type="Gene3D" id="1.20.930.10">
    <property type="entry name" value="Conserved domain common to transcription factors TFIIS, elongin A, CRSP70"/>
    <property type="match status" value="1"/>
</dbReference>
<name>A0AAD3QV68_LATJO</name>
<organism evidence="6 7">
    <name type="scientific">Lates japonicus</name>
    <name type="common">Japanese lates</name>
    <dbReference type="NCBI Taxonomy" id="270547"/>
    <lineage>
        <taxon>Eukaryota</taxon>
        <taxon>Metazoa</taxon>
        <taxon>Chordata</taxon>
        <taxon>Craniata</taxon>
        <taxon>Vertebrata</taxon>
        <taxon>Euteleostomi</taxon>
        <taxon>Actinopterygii</taxon>
        <taxon>Neopterygii</taxon>
        <taxon>Teleostei</taxon>
        <taxon>Neoteleostei</taxon>
        <taxon>Acanthomorphata</taxon>
        <taxon>Carangaria</taxon>
        <taxon>Carangaria incertae sedis</taxon>
        <taxon>Centropomidae</taxon>
        <taxon>Lates</taxon>
    </lineage>
</organism>
<dbReference type="SMART" id="SM00509">
    <property type="entry name" value="TFS2N"/>
    <property type="match status" value="1"/>
</dbReference>
<dbReference type="Pfam" id="PF08711">
    <property type="entry name" value="Med26"/>
    <property type="match status" value="1"/>
</dbReference>
<dbReference type="EMBL" id="BRZM01003292">
    <property type="protein sequence ID" value="GLD47129.1"/>
    <property type="molecule type" value="Genomic_DNA"/>
</dbReference>